<reference evidence="2" key="1">
    <citation type="journal article" date="2012" name="Nature">
        <title>The oyster genome reveals stress adaptation and complexity of shell formation.</title>
        <authorList>
            <person name="Zhang G."/>
            <person name="Fang X."/>
            <person name="Guo X."/>
            <person name="Li L."/>
            <person name="Luo R."/>
            <person name="Xu F."/>
            <person name="Yang P."/>
            <person name="Zhang L."/>
            <person name="Wang X."/>
            <person name="Qi H."/>
            <person name="Xiong Z."/>
            <person name="Que H."/>
            <person name="Xie Y."/>
            <person name="Holland P.W."/>
            <person name="Paps J."/>
            <person name="Zhu Y."/>
            <person name="Wu F."/>
            <person name="Chen Y."/>
            <person name="Wang J."/>
            <person name="Peng C."/>
            <person name="Meng J."/>
            <person name="Yang L."/>
            <person name="Liu J."/>
            <person name="Wen B."/>
            <person name="Zhang N."/>
            <person name="Huang Z."/>
            <person name="Zhu Q."/>
            <person name="Feng Y."/>
            <person name="Mount A."/>
            <person name="Hedgecock D."/>
            <person name="Xu Z."/>
            <person name="Liu Y."/>
            <person name="Domazet-Loso T."/>
            <person name="Du Y."/>
            <person name="Sun X."/>
            <person name="Zhang S."/>
            <person name="Liu B."/>
            <person name="Cheng P."/>
            <person name="Jiang X."/>
            <person name="Li J."/>
            <person name="Fan D."/>
            <person name="Wang W."/>
            <person name="Fu W."/>
            <person name="Wang T."/>
            <person name="Wang B."/>
            <person name="Zhang J."/>
            <person name="Peng Z."/>
            <person name="Li Y."/>
            <person name="Li N."/>
            <person name="Wang J."/>
            <person name="Chen M."/>
            <person name="He Y."/>
            <person name="Tan F."/>
            <person name="Song X."/>
            <person name="Zheng Q."/>
            <person name="Huang R."/>
            <person name="Yang H."/>
            <person name="Du X."/>
            <person name="Chen L."/>
            <person name="Yang M."/>
            <person name="Gaffney P.M."/>
            <person name="Wang S."/>
            <person name="Luo L."/>
            <person name="She Z."/>
            <person name="Ming Y."/>
            <person name="Huang W."/>
            <person name="Zhang S."/>
            <person name="Huang B."/>
            <person name="Zhang Y."/>
            <person name="Qu T."/>
            <person name="Ni P."/>
            <person name="Miao G."/>
            <person name="Wang J."/>
            <person name="Wang Q."/>
            <person name="Steinberg C.E."/>
            <person name="Wang H."/>
            <person name="Li N."/>
            <person name="Qian L."/>
            <person name="Zhang G."/>
            <person name="Li Y."/>
            <person name="Yang H."/>
            <person name="Liu X."/>
            <person name="Wang J."/>
            <person name="Yin Y."/>
            <person name="Wang J."/>
        </authorList>
    </citation>
    <scope>NUCLEOTIDE SEQUENCE [LARGE SCALE GENOMIC DNA]</scope>
    <source>
        <strain evidence="2">05x7-T-G4-1.051#20</strain>
    </source>
</reference>
<gene>
    <name evidence="2" type="ORF">CGI_10007618</name>
</gene>
<dbReference type="AlphaFoldDB" id="K1PYQ2"/>
<organism evidence="2">
    <name type="scientific">Magallana gigas</name>
    <name type="common">Pacific oyster</name>
    <name type="synonym">Crassostrea gigas</name>
    <dbReference type="NCBI Taxonomy" id="29159"/>
    <lineage>
        <taxon>Eukaryota</taxon>
        <taxon>Metazoa</taxon>
        <taxon>Spiralia</taxon>
        <taxon>Lophotrochozoa</taxon>
        <taxon>Mollusca</taxon>
        <taxon>Bivalvia</taxon>
        <taxon>Autobranchia</taxon>
        <taxon>Pteriomorphia</taxon>
        <taxon>Ostreida</taxon>
        <taxon>Ostreoidea</taxon>
        <taxon>Ostreidae</taxon>
        <taxon>Magallana</taxon>
    </lineage>
</organism>
<feature type="region of interest" description="Disordered" evidence="1">
    <location>
        <begin position="72"/>
        <end position="95"/>
    </location>
</feature>
<protein>
    <submittedName>
        <fullName evidence="2">Uncharacterized protein</fullName>
    </submittedName>
</protein>
<evidence type="ECO:0000313" key="2">
    <source>
        <dbReference type="EMBL" id="EKC29362.1"/>
    </source>
</evidence>
<sequence length="95" mass="10577">MASTMLRSSSKQTDRIFINEALTHKRAHLYSEARALVKQKKINSCWTFDGRVYVKLLGVNGKKMVINSPDDLESFSAGDNIPYSSTPKASANPRS</sequence>
<dbReference type="HOGENOM" id="CLU_2374766_0_0_1"/>
<accession>K1PYQ2</accession>
<evidence type="ECO:0000256" key="1">
    <source>
        <dbReference type="SAM" id="MobiDB-lite"/>
    </source>
</evidence>
<dbReference type="InParanoid" id="K1PYQ2"/>
<proteinExistence type="predicted"/>
<name>K1PYQ2_MAGGI</name>
<feature type="compositionally biased region" description="Polar residues" evidence="1">
    <location>
        <begin position="82"/>
        <end position="95"/>
    </location>
</feature>
<dbReference type="EMBL" id="JH815921">
    <property type="protein sequence ID" value="EKC29362.1"/>
    <property type="molecule type" value="Genomic_DNA"/>
</dbReference>